<dbReference type="OrthoDB" id="10068328at2759"/>
<dbReference type="GO" id="GO:0031267">
    <property type="term" value="F:small GTPase binding"/>
    <property type="evidence" value="ECO:0007669"/>
    <property type="project" value="EnsemblMetazoa"/>
</dbReference>
<proteinExistence type="predicted"/>
<dbReference type="GO" id="GO:1904811">
    <property type="term" value="P:positive regulation of dense core granule transport"/>
    <property type="evidence" value="ECO:0007669"/>
    <property type="project" value="EnsemblMetazoa"/>
</dbReference>
<feature type="region of interest" description="Disordered" evidence="2">
    <location>
        <begin position="61"/>
        <end position="85"/>
    </location>
</feature>
<evidence type="ECO:0000256" key="2">
    <source>
        <dbReference type="SAM" id="MobiDB-lite"/>
    </source>
</evidence>
<reference evidence="4" key="1">
    <citation type="journal article" date="2008" name="Nat. Genet.">
        <title>The Pristionchus pacificus genome provides a unique perspective on nematode lifestyle and parasitism.</title>
        <authorList>
            <person name="Dieterich C."/>
            <person name="Clifton S.W."/>
            <person name="Schuster L.N."/>
            <person name="Chinwalla A."/>
            <person name="Delehaunty K."/>
            <person name="Dinkelacker I."/>
            <person name="Fulton L."/>
            <person name="Fulton R."/>
            <person name="Godfrey J."/>
            <person name="Minx P."/>
            <person name="Mitreva M."/>
            <person name="Roeseler W."/>
            <person name="Tian H."/>
            <person name="Witte H."/>
            <person name="Yang S.P."/>
            <person name="Wilson R.K."/>
            <person name="Sommer R.J."/>
        </authorList>
    </citation>
    <scope>NUCLEOTIDE SEQUENCE [LARGE SCALE GENOMIC DNA]</scope>
    <source>
        <strain evidence="4">PS312</strain>
    </source>
</reference>
<evidence type="ECO:0000313" key="3">
    <source>
        <dbReference type="EnsemblMetazoa" id="PPA18758.1"/>
    </source>
</evidence>
<dbReference type="SMART" id="SM00593">
    <property type="entry name" value="RUN"/>
    <property type="match status" value="1"/>
</dbReference>
<feature type="region of interest" description="Disordered" evidence="2">
    <location>
        <begin position="357"/>
        <end position="379"/>
    </location>
</feature>
<dbReference type="Proteomes" id="UP000005239">
    <property type="component" value="Unassembled WGS sequence"/>
</dbReference>
<dbReference type="GO" id="GO:0090326">
    <property type="term" value="P:positive regulation of locomotion involved in locomotory behavior"/>
    <property type="evidence" value="ECO:0007669"/>
    <property type="project" value="EnsemblMetazoa"/>
</dbReference>
<accession>A0A2A6D0J8</accession>
<name>A0A2A6D0J8_PRIPA</name>
<dbReference type="GO" id="GO:0000138">
    <property type="term" value="C:Golgi trans cisterna"/>
    <property type="evidence" value="ECO:0007669"/>
    <property type="project" value="EnsemblMetazoa"/>
</dbReference>
<dbReference type="PANTHER" id="PTHR15591">
    <property type="entry name" value="RUN AND SH3 DOMAIN CONTAINING"/>
    <property type="match status" value="1"/>
</dbReference>
<dbReference type="Pfam" id="PF02759">
    <property type="entry name" value="RUN"/>
    <property type="match status" value="1"/>
</dbReference>
<dbReference type="SUPFAM" id="SSF140741">
    <property type="entry name" value="RUN domain-like"/>
    <property type="match status" value="1"/>
</dbReference>
<feature type="compositionally biased region" description="Low complexity" evidence="2">
    <location>
        <begin position="357"/>
        <end position="366"/>
    </location>
</feature>
<dbReference type="GO" id="GO:1990502">
    <property type="term" value="P:dense core granule maturation"/>
    <property type="evidence" value="ECO:0007669"/>
    <property type="project" value="EnsemblMetazoa"/>
</dbReference>
<dbReference type="Gene3D" id="1.20.58.900">
    <property type="match status" value="1"/>
</dbReference>
<dbReference type="PROSITE" id="PS50826">
    <property type="entry name" value="RUN"/>
    <property type="match status" value="1"/>
</dbReference>
<dbReference type="GO" id="GO:0048471">
    <property type="term" value="C:perinuclear region of cytoplasm"/>
    <property type="evidence" value="ECO:0007669"/>
    <property type="project" value="EnsemblMetazoa"/>
</dbReference>
<dbReference type="InterPro" id="IPR037213">
    <property type="entry name" value="Run_dom_sf"/>
</dbReference>
<dbReference type="GO" id="GO:0043025">
    <property type="term" value="C:neuronal cell body"/>
    <property type="evidence" value="ECO:0007669"/>
    <property type="project" value="EnsemblMetazoa"/>
</dbReference>
<reference evidence="3" key="2">
    <citation type="submission" date="2022-06" db="UniProtKB">
        <authorList>
            <consortium name="EnsemblMetazoa"/>
        </authorList>
    </citation>
    <scope>IDENTIFICATION</scope>
    <source>
        <strain evidence="3">PS312</strain>
    </source>
</reference>
<dbReference type="InterPro" id="IPR047343">
    <property type="entry name" value="RUSC1_2"/>
</dbReference>
<sequence length="628" mass="71175">MKRLFGMETQFQLRIQVRGSGVLISTANAEIRGEHTIRFSSSTMMKESTDFDFLAPLRMESARNGSNGSNEDQREEEEDADDSSTIVGSVFGSESVYESVADEWRSTRLSDDQETIVSGLSFGESQKVKEMEEEQERLNNSLFSLSTQFAQVQFRLKQIGEATGDSKEQLLKELQEFAFKGCADTTELKRMRSESNSDEEVLEKQRIRQKELIDKLKEQLDDLERYAYESGEGNMPSTVIIQKQKSVLENLSQKIDLNIEIDTMSQADIQKQVEEALKQLINPFKQKEQLVEQLQTQIIDLERFVSFLQKENEGTETNGAAPLVCFLVPSDIMPMKAFGSSPAKTTPKKGLFGLPSFSSSPSSSGFQKNQLKQTAKGRHYGDERARLQIAVDDVVQITKKYTLLSVEDNHEDKTLDPVDPIDDDVFDRSEEEIVTGIRRSLCPSLRALLEHGMQPAAMPISNESGSTFGCLVPKPQTKKVAKPLTHIWDVILFFYDSRNGKDMSNAPVRKLSQSFQLDKVQGKSVTSKQILISTIETIISSHARLKRSNDAQWKAFVSAALNQKRLPAWIRIIFRTRPVVDACYFTWSYVSRTGCEELYDLLDSLQQYNMNLPVDLALRPFEQMREAF</sequence>
<dbReference type="PANTHER" id="PTHR15591:SF19">
    <property type="entry name" value="RUN DOMAIN-CONTAINING PROTEIN 1 ISOFORM X1"/>
    <property type="match status" value="1"/>
</dbReference>
<dbReference type="InterPro" id="IPR004012">
    <property type="entry name" value="Run_dom"/>
</dbReference>
<organism evidence="3 4">
    <name type="scientific">Pristionchus pacificus</name>
    <name type="common">Parasitic nematode worm</name>
    <dbReference type="NCBI Taxonomy" id="54126"/>
    <lineage>
        <taxon>Eukaryota</taxon>
        <taxon>Metazoa</taxon>
        <taxon>Ecdysozoa</taxon>
        <taxon>Nematoda</taxon>
        <taxon>Chromadorea</taxon>
        <taxon>Rhabditida</taxon>
        <taxon>Rhabditina</taxon>
        <taxon>Diplogasteromorpha</taxon>
        <taxon>Diplogasteroidea</taxon>
        <taxon>Neodiplogasteridae</taxon>
        <taxon>Pristionchus</taxon>
    </lineage>
</organism>
<dbReference type="CDD" id="cd17683">
    <property type="entry name" value="RUN_RUNDC1"/>
    <property type="match status" value="1"/>
</dbReference>
<dbReference type="GO" id="GO:1901046">
    <property type="term" value="P:positive regulation of egg-laying behavior"/>
    <property type="evidence" value="ECO:0007669"/>
    <property type="project" value="EnsemblMetazoa"/>
</dbReference>
<dbReference type="GO" id="GO:0030424">
    <property type="term" value="C:axon"/>
    <property type="evidence" value="ECO:0007669"/>
    <property type="project" value="EnsemblMetazoa"/>
</dbReference>
<keyword evidence="1" id="KW-0175">Coiled coil</keyword>
<evidence type="ECO:0000256" key="1">
    <source>
        <dbReference type="SAM" id="Coils"/>
    </source>
</evidence>
<feature type="coiled-coil region" evidence="1">
    <location>
        <begin position="199"/>
        <end position="226"/>
    </location>
</feature>
<dbReference type="AlphaFoldDB" id="A0A2A6D0J8"/>
<dbReference type="EnsemblMetazoa" id="PPA18758.1">
    <property type="protein sequence ID" value="PPA18758.1"/>
    <property type="gene ID" value="WBGene00108312"/>
</dbReference>
<accession>A0A8R1YGL0</accession>
<dbReference type="Pfam" id="PF26030">
    <property type="entry name" value="RUNDC1"/>
    <property type="match status" value="1"/>
</dbReference>
<feature type="compositionally biased region" description="Acidic residues" evidence="2">
    <location>
        <begin position="73"/>
        <end position="82"/>
    </location>
</feature>
<gene>
    <name evidence="3" type="primary">WBGene00108312</name>
</gene>
<evidence type="ECO:0000313" key="4">
    <source>
        <dbReference type="Proteomes" id="UP000005239"/>
    </source>
</evidence>
<dbReference type="GO" id="GO:2000292">
    <property type="term" value="P:regulation of defecation"/>
    <property type="evidence" value="ECO:0007669"/>
    <property type="project" value="EnsemblMetazoa"/>
</dbReference>
<dbReference type="GO" id="GO:0061065">
    <property type="term" value="P:regulation of dauer larval development"/>
    <property type="evidence" value="ECO:0007669"/>
    <property type="project" value="EnsemblMetazoa"/>
</dbReference>
<keyword evidence="4" id="KW-1185">Reference proteome</keyword>
<protein>
    <submittedName>
        <fullName evidence="3">Rund-1</fullName>
    </submittedName>
</protein>
<dbReference type="InterPro" id="IPR058732">
    <property type="entry name" value="RUNDC1_M"/>
</dbReference>